<reference evidence="11" key="1">
    <citation type="submission" date="2021-03" db="EMBL/GenBank/DDBJ databases">
        <title>Molecular epidemiology and mechanisms of colistin and carbapenem resistance in Enterobacteriaceae from clinical isolates, the environment and porcine samples in Pretoria, South Africa.</title>
        <authorList>
            <person name="Bogoshi D."/>
            <person name="Mbelle N.M."/>
            <person name="Naidoo V."/>
            <person name="Osei Sekyere J."/>
        </authorList>
    </citation>
    <scope>NUCLEOTIDE SEQUENCE</scope>
    <source>
        <strain evidence="11">C029</strain>
    </source>
</reference>
<protein>
    <recommendedName>
        <fullName evidence="8 9">Protein GrpE</fullName>
    </recommendedName>
</protein>
<comment type="function">
    <text evidence="7 9">Participates actively in the response to hyperosmotic and heat shock by preventing the aggregation of stress-denatured proteins, in association with DnaK and GrpE. It is the nucleotide exchange factor for DnaK and may function as a thermosensor. Unfolded proteins bind initially to DnaJ; upon interaction with the DnaJ-bound protein, DnaK hydrolyzes its bound ATP, resulting in the formation of a stable complex. GrpE releases ADP from DnaK; ATP binding to DnaK triggers the release of the substrate protein, thus completing the reaction cycle. Several rounds of ATP-dependent interactions between DnaJ, DnaK and GrpE are required for fully efficient folding.</text>
</comment>
<comment type="subcellular location">
    <subcellularLocation>
        <location evidence="1">Cytoplasm</location>
    </subcellularLocation>
</comment>
<evidence type="ECO:0000256" key="6">
    <source>
        <dbReference type="ARBA" id="ARBA00023186"/>
    </source>
</evidence>
<evidence type="ECO:0000256" key="7">
    <source>
        <dbReference type="ARBA" id="ARBA00053401"/>
    </source>
</evidence>
<evidence type="ECO:0000256" key="5">
    <source>
        <dbReference type="ARBA" id="ARBA00023016"/>
    </source>
</evidence>
<evidence type="ECO:0000256" key="9">
    <source>
        <dbReference type="RuleBase" id="RU000639"/>
    </source>
</evidence>
<dbReference type="GO" id="GO:0051082">
    <property type="term" value="F:unfolded protein binding"/>
    <property type="evidence" value="ECO:0007669"/>
    <property type="project" value="TreeGrafter"/>
</dbReference>
<evidence type="ECO:0000313" key="12">
    <source>
        <dbReference type="Proteomes" id="UP000664267"/>
    </source>
</evidence>
<evidence type="ECO:0000256" key="4">
    <source>
        <dbReference type="ARBA" id="ARBA00022490"/>
    </source>
</evidence>
<evidence type="ECO:0000256" key="2">
    <source>
        <dbReference type="ARBA" id="ARBA00009054"/>
    </source>
</evidence>
<dbReference type="Gene3D" id="2.30.22.10">
    <property type="entry name" value="Head domain of nucleotide exchange factor GrpE"/>
    <property type="match status" value="1"/>
</dbReference>
<evidence type="ECO:0000256" key="8">
    <source>
        <dbReference type="ARBA" id="ARBA00072274"/>
    </source>
</evidence>
<evidence type="ECO:0000256" key="1">
    <source>
        <dbReference type="ARBA" id="ARBA00004496"/>
    </source>
</evidence>
<dbReference type="Proteomes" id="UP000664267">
    <property type="component" value="Unassembled WGS sequence"/>
</dbReference>
<dbReference type="InterPro" id="IPR009012">
    <property type="entry name" value="GrpE_head"/>
</dbReference>
<dbReference type="GO" id="GO:0006457">
    <property type="term" value="P:protein folding"/>
    <property type="evidence" value="ECO:0007669"/>
    <property type="project" value="InterPro"/>
</dbReference>
<name>A0A939SRW8_KLEPN</name>
<organism evidence="11 12">
    <name type="scientific">Klebsiella pneumoniae</name>
    <dbReference type="NCBI Taxonomy" id="573"/>
    <lineage>
        <taxon>Bacteria</taxon>
        <taxon>Pseudomonadati</taxon>
        <taxon>Pseudomonadota</taxon>
        <taxon>Gammaproteobacteria</taxon>
        <taxon>Enterobacterales</taxon>
        <taxon>Enterobacteriaceae</taxon>
        <taxon>Klebsiella/Raoultella group</taxon>
        <taxon>Klebsiella</taxon>
        <taxon>Klebsiella pneumoniae complex</taxon>
    </lineage>
</organism>
<accession>A0A939SRW8</accession>
<evidence type="ECO:0000256" key="10">
    <source>
        <dbReference type="RuleBase" id="RU004478"/>
    </source>
</evidence>
<dbReference type="SUPFAM" id="SSF51064">
    <property type="entry name" value="Head domain of nucleotide exchange factor GrpE"/>
    <property type="match status" value="1"/>
</dbReference>
<proteinExistence type="inferred from homology"/>
<dbReference type="PROSITE" id="PS01071">
    <property type="entry name" value="GRPE"/>
    <property type="match status" value="1"/>
</dbReference>
<comment type="caution">
    <text evidence="11">The sequence shown here is derived from an EMBL/GenBank/DDBJ whole genome shotgun (WGS) entry which is preliminary data.</text>
</comment>
<evidence type="ECO:0000313" key="11">
    <source>
        <dbReference type="EMBL" id="MBO2025694.1"/>
    </source>
</evidence>
<evidence type="ECO:0000256" key="3">
    <source>
        <dbReference type="ARBA" id="ARBA00011738"/>
    </source>
</evidence>
<dbReference type="Pfam" id="PF01025">
    <property type="entry name" value="GrpE"/>
    <property type="match status" value="1"/>
</dbReference>
<keyword evidence="6 9" id="KW-0143">Chaperone</keyword>
<dbReference type="FunFam" id="2.30.22.10:FF:000001">
    <property type="entry name" value="Protein GrpE"/>
    <property type="match status" value="1"/>
</dbReference>
<gene>
    <name evidence="11" type="primary">grpE</name>
    <name evidence="11" type="ORF">J4733_15735</name>
</gene>
<dbReference type="AlphaFoldDB" id="A0A939SRW8"/>
<dbReference type="GO" id="GO:0000774">
    <property type="term" value="F:adenyl-nucleotide exchange factor activity"/>
    <property type="evidence" value="ECO:0007669"/>
    <property type="project" value="InterPro"/>
</dbReference>
<comment type="similarity">
    <text evidence="2 10">Belongs to the GrpE family.</text>
</comment>
<dbReference type="InterPro" id="IPR000740">
    <property type="entry name" value="GrpE"/>
</dbReference>
<dbReference type="PANTHER" id="PTHR21237">
    <property type="entry name" value="GRPE PROTEIN"/>
    <property type="match status" value="1"/>
</dbReference>
<sequence>MRAGKFVNELLPVIDSPTARWKWLTRLTRSWRRWWRIELTLKSMLDVVRKFGVEVIADTNVPLDPNVHRAIAMVESEDVAAGNVLSVMQKGYTLNGRTIRAAMVTVAKAK</sequence>
<dbReference type="PRINTS" id="PR00773">
    <property type="entry name" value="GRPEPROTEIN"/>
</dbReference>
<dbReference type="GO" id="GO:0051087">
    <property type="term" value="F:protein-folding chaperone binding"/>
    <property type="evidence" value="ECO:0007669"/>
    <property type="project" value="InterPro"/>
</dbReference>
<dbReference type="EMBL" id="JAGETN010000023">
    <property type="protein sequence ID" value="MBO2025694.1"/>
    <property type="molecule type" value="Genomic_DNA"/>
</dbReference>
<dbReference type="GO" id="GO:0042803">
    <property type="term" value="F:protein homodimerization activity"/>
    <property type="evidence" value="ECO:0007669"/>
    <property type="project" value="InterPro"/>
</dbReference>
<comment type="subunit">
    <text evidence="3">Homodimer.</text>
</comment>
<keyword evidence="5 9" id="KW-0346">Stress response</keyword>
<dbReference type="GO" id="GO:0005829">
    <property type="term" value="C:cytosol"/>
    <property type="evidence" value="ECO:0007669"/>
    <property type="project" value="TreeGrafter"/>
</dbReference>
<dbReference type="PANTHER" id="PTHR21237:SF23">
    <property type="entry name" value="GRPE PROTEIN HOMOLOG, MITOCHONDRIAL"/>
    <property type="match status" value="1"/>
</dbReference>
<dbReference type="CDD" id="cd00446">
    <property type="entry name" value="GrpE"/>
    <property type="match status" value="1"/>
</dbReference>
<keyword evidence="4" id="KW-0963">Cytoplasm</keyword>